<gene>
    <name evidence="3" type="ORF">TWF694_011209</name>
</gene>
<dbReference type="Proteomes" id="UP001365542">
    <property type="component" value="Unassembled WGS sequence"/>
</dbReference>
<evidence type="ECO:0000256" key="1">
    <source>
        <dbReference type="ARBA" id="ARBA00001962"/>
    </source>
</evidence>
<organism evidence="3 4">
    <name type="scientific">Orbilia ellipsospora</name>
    <dbReference type="NCBI Taxonomy" id="2528407"/>
    <lineage>
        <taxon>Eukaryota</taxon>
        <taxon>Fungi</taxon>
        <taxon>Dikarya</taxon>
        <taxon>Ascomycota</taxon>
        <taxon>Pezizomycotina</taxon>
        <taxon>Orbiliomycetes</taxon>
        <taxon>Orbiliales</taxon>
        <taxon>Orbiliaceae</taxon>
        <taxon>Orbilia</taxon>
    </lineage>
</organism>
<accession>A0AAV9X9M0</accession>
<comment type="cofactor">
    <cofactor evidence="1">
        <name>Fe cation</name>
        <dbReference type="ChEBI" id="CHEBI:24875"/>
    </cofactor>
</comment>
<proteinExistence type="inferred from homology"/>
<dbReference type="SUPFAM" id="SSF51197">
    <property type="entry name" value="Clavaminate synthase-like"/>
    <property type="match status" value="1"/>
</dbReference>
<dbReference type="GO" id="GO:0016491">
    <property type="term" value="F:oxidoreductase activity"/>
    <property type="evidence" value="ECO:0007669"/>
    <property type="project" value="UniProtKB-ARBA"/>
</dbReference>
<evidence type="ECO:0000313" key="4">
    <source>
        <dbReference type="Proteomes" id="UP001365542"/>
    </source>
</evidence>
<dbReference type="AlphaFoldDB" id="A0AAV9X9M0"/>
<dbReference type="Pfam" id="PF05721">
    <property type="entry name" value="PhyH"/>
    <property type="match status" value="1"/>
</dbReference>
<dbReference type="PANTHER" id="PTHR20883">
    <property type="entry name" value="PHYTANOYL-COA DIOXYGENASE DOMAIN CONTAINING 1"/>
    <property type="match status" value="1"/>
</dbReference>
<dbReference type="PANTHER" id="PTHR20883:SF48">
    <property type="entry name" value="ECTOINE DIOXYGENASE"/>
    <property type="match status" value="1"/>
</dbReference>
<evidence type="ECO:0008006" key="5">
    <source>
        <dbReference type="Google" id="ProtNLM"/>
    </source>
</evidence>
<name>A0AAV9X9M0_9PEZI</name>
<evidence type="ECO:0000256" key="2">
    <source>
        <dbReference type="ARBA" id="ARBA00005830"/>
    </source>
</evidence>
<evidence type="ECO:0000313" key="3">
    <source>
        <dbReference type="EMBL" id="KAK6538331.1"/>
    </source>
</evidence>
<dbReference type="InterPro" id="IPR008775">
    <property type="entry name" value="Phytyl_CoA_dOase-like"/>
</dbReference>
<reference evidence="3 4" key="1">
    <citation type="submission" date="2019-10" db="EMBL/GenBank/DDBJ databases">
        <authorList>
            <person name="Palmer J.M."/>
        </authorList>
    </citation>
    <scope>NUCLEOTIDE SEQUENCE [LARGE SCALE GENOMIC DNA]</scope>
    <source>
        <strain evidence="3 4">TWF694</strain>
    </source>
</reference>
<comment type="similarity">
    <text evidence="2">Belongs to the PhyH family.</text>
</comment>
<dbReference type="Gene3D" id="2.60.120.620">
    <property type="entry name" value="q2cbj1_9rhob like domain"/>
    <property type="match status" value="1"/>
</dbReference>
<keyword evidence="4" id="KW-1185">Reference proteome</keyword>
<dbReference type="GO" id="GO:0046872">
    <property type="term" value="F:metal ion binding"/>
    <property type="evidence" value="ECO:0007669"/>
    <property type="project" value="UniProtKB-ARBA"/>
</dbReference>
<dbReference type="EMBL" id="JAVHJO010000008">
    <property type="protein sequence ID" value="KAK6538331.1"/>
    <property type="molecule type" value="Genomic_DNA"/>
</dbReference>
<comment type="caution">
    <text evidence="3">The sequence shown here is derived from an EMBL/GenBank/DDBJ whole genome shotgun (WGS) entry which is preliminary data.</text>
</comment>
<protein>
    <recommendedName>
        <fullName evidence="5">PhyH-domain-containing protein</fullName>
    </recommendedName>
</protein>
<sequence length="271" mass="30777">MTHPMISANQKEFYEEEGYLVLKNPNLYDISELQLWTQQVLLWPKETGKWMPYYEINEQGEKQLMRTEKIVDYHDGFRGLLCGDTVLSLLKSLIGKDVVLFKDKINYKLPGAGGFQAHLDAPAYNHIGDIVHTNVMIAMDAQNSENGCVEIVPGSHTMDIPLVGGGSIDPEWESKQNFIKLPLEPGDILIFGSSLAHRSGPNKTASQRAAFFATYNYKEDGTALREKYYAHRRKYFPPDHERTMGEGYDNGWERYAFSAPFTKPVALETTM</sequence>